<feature type="domain" description="Peptidase S8/S53" evidence="6">
    <location>
        <begin position="52"/>
        <end position="307"/>
    </location>
</feature>
<evidence type="ECO:0000313" key="7">
    <source>
        <dbReference type="EMBL" id="GBF04505.1"/>
    </source>
</evidence>
<dbReference type="RefSeq" id="WP_102125959.1">
    <property type="nucleotide sequence ID" value="NZ_BFAG01000002.1"/>
</dbReference>
<evidence type="ECO:0000256" key="2">
    <source>
        <dbReference type="ARBA" id="ARBA00022670"/>
    </source>
</evidence>
<dbReference type="InterPro" id="IPR023828">
    <property type="entry name" value="Peptidase_S8_Ser-AS"/>
</dbReference>
<dbReference type="GO" id="GO:0004252">
    <property type="term" value="F:serine-type endopeptidase activity"/>
    <property type="evidence" value="ECO:0007669"/>
    <property type="project" value="UniProtKB-UniRule"/>
</dbReference>
<keyword evidence="3 5" id="KW-0378">Hydrolase</keyword>
<feature type="active site" description="Charge relay system" evidence="5">
    <location>
        <position position="104"/>
    </location>
</feature>
<gene>
    <name evidence="7" type="ORF">DAERI_020102</name>
</gene>
<dbReference type="OrthoDB" id="9790784at2"/>
<dbReference type="PANTHER" id="PTHR43806">
    <property type="entry name" value="PEPTIDASE S8"/>
    <property type="match status" value="1"/>
</dbReference>
<proteinExistence type="inferred from homology"/>
<evidence type="ECO:0000256" key="5">
    <source>
        <dbReference type="PROSITE-ProRule" id="PRU01240"/>
    </source>
</evidence>
<evidence type="ECO:0000256" key="3">
    <source>
        <dbReference type="ARBA" id="ARBA00022801"/>
    </source>
</evidence>
<organism evidence="7 8">
    <name type="scientific">Deinococcus aerius</name>
    <dbReference type="NCBI Taxonomy" id="200253"/>
    <lineage>
        <taxon>Bacteria</taxon>
        <taxon>Thermotogati</taxon>
        <taxon>Deinococcota</taxon>
        <taxon>Deinococci</taxon>
        <taxon>Deinococcales</taxon>
        <taxon>Deinococcaceae</taxon>
        <taxon>Deinococcus</taxon>
    </lineage>
</organism>
<dbReference type="Gene3D" id="3.40.50.200">
    <property type="entry name" value="Peptidase S8/S53 domain"/>
    <property type="match status" value="1"/>
</dbReference>
<dbReference type="InterPro" id="IPR050131">
    <property type="entry name" value="Peptidase_S8_subtilisin-like"/>
</dbReference>
<dbReference type="Pfam" id="PF00082">
    <property type="entry name" value="Peptidase_S8"/>
    <property type="match status" value="1"/>
</dbReference>
<dbReference type="SUPFAM" id="SSF52743">
    <property type="entry name" value="Subtilisin-like"/>
    <property type="match status" value="1"/>
</dbReference>
<evidence type="ECO:0000256" key="1">
    <source>
        <dbReference type="ARBA" id="ARBA00011073"/>
    </source>
</evidence>
<sequence>MKSKGVWWAGLTVTVSAALGLWGINQAEVPWNLNSVHLPPASGVTFAAAHPVTVAILDTGMSEQPLLDGVQRYGYDFVSSPHNAGDGTGRDPTPLASRGGVGYHGTAVAGVVHSVNPQARLVHVRVIGRVNTVSLRDAVDGLRWAAGLDVPGVPRNPFPARVINASFSLNRGPHAGCVPAMQRAVDEVLARGTVVVTSAGNRGVPASRNTPAGCRGVLTVAATDDRGRRAPYSNWGKAVALAAPGGTSQERVDVLRPRGGETELTGTSFAAPLVAGAASLLLAERPTLSPADVTRLLEQTAQPFAGGQCDRIKARSCGAGVLDVSAAVRAAGAWPGAIASATWR</sequence>
<evidence type="ECO:0000256" key="4">
    <source>
        <dbReference type="ARBA" id="ARBA00022825"/>
    </source>
</evidence>
<name>A0A2I9DVK8_9DEIO</name>
<evidence type="ECO:0000259" key="6">
    <source>
        <dbReference type="Pfam" id="PF00082"/>
    </source>
</evidence>
<dbReference type="PANTHER" id="PTHR43806:SF11">
    <property type="entry name" value="CEREVISIN-RELATED"/>
    <property type="match status" value="1"/>
</dbReference>
<comment type="caution">
    <text evidence="7">The sequence shown here is derived from an EMBL/GenBank/DDBJ whole genome shotgun (WGS) entry which is preliminary data.</text>
</comment>
<evidence type="ECO:0000313" key="8">
    <source>
        <dbReference type="Proteomes" id="UP000236569"/>
    </source>
</evidence>
<dbReference type="InterPro" id="IPR036852">
    <property type="entry name" value="Peptidase_S8/S53_dom_sf"/>
</dbReference>
<feature type="active site" description="Charge relay system" evidence="5">
    <location>
        <position position="268"/>
    </location>
</feature>
<dbReference type="PROSITE" id="PS51892">
    <property type="entry name" value="SUBTILASE"/>
    <property type="match status" value="1"/>
</dbReference>
<dbReference type="PROSITE" id="PS00138">
    <property type="entry name" value="SUBTILASE_SER"/>
    <property type="match status" value="1"/>
</dbReference>
<dbReference type="GO" id="GO:0006508">
    <property type="term" value="P:proteolysis"/>
    <property type="evidence" value="ECO:0007669"/>
    <property type="project" value="UniProtKB-KW"/>
</dbReference>
<accession>A0A2I9DVK8</accession>
<comment type="similarity">
    <text evidence="1 5">Belongs to the peptidase S8 family.</text>
</comment>
<keyword evidence="8" id="KW-1185">Reference proteome</keyword>
<dbReference type="PRINTS" id="PR00723">
    <property type="entry name" value="SUBTILISIN"/>
</dbReference>
<dbReference type="InterPro" id="IPR015500">
    <property type="entry name" value="Peptidase_S8_subtilisin-rel"/>
</dbReference>
<dbReference type="AlphaFoldDB" id="A0A2I9DVK8"/>
<protein>
    <submittedName>
        <fullName evidence="7">Peptidase S8 and S53 subtilisin kexin sedolisin</fullName>
    </submittedName>
</protein>
<dbReference type="InterPro" id="IPR000209">
    <property type="entry name" value="Peptidase_S8/S53_dom"/>
</dbReference>
<keyword evidence="4 5" id="KW-0720">Serine protease</keyword>
<keyword evidence="2 5" id="KW-0645">Protease</keyword>
<dbReference type="Proteomes" id="UP000236569">
    <property type="component" value="Unassembled WGS sequence"/>
</dbReference>
<feature type="active site" description="Charge relay system" evidence="5">
    <location>
        <position position="58"/>
    </location>
</feature>
<reference evidence="8" key="1">
    <citation type="submission" date="2018-01" db="EMBL/GenBank/DDBJ databases">
        <title>Draft Genome Sequence of the Radioresistant Bacterium Deinococcus aerius TR0125, Isolated from the Higher Atmosphere above Japan.</title>
        <authorList>
            <person name="Satoh K."/>
            <person name="Arai H."/>
            <person name="Sanzen T."/>
            <person name="Kawaguchi Y."/>
            <person name="Hayashi H."/>
            <person name="Yokobori S."/>
            <person name="Yamagishi A."/>
            <person name="Oono Y."/>
            <person name="Narumi I."/>
        </authorList>
    </citation>
    <scope>NUCLEOTIDE SEQUENCE [LARGE SCALE GENOMIC DNA]</scope>
    <source>
        <strain evidence="8">TR0125</strain>
    </source>
</reference>
<dbReference type="EMBL" id="BFAG01000002">
    <property type="protein sequence ID" value="GBF04505.1"/>
    <property type="molecule type" value="Genomic_DNA"/>
</dbReference>